<dbReference type="Pfam" id="PF19463">
    <property type="entry name" value="DUF6000"/>
    <property type="match status" value="1"/>
</dbReference>
<name>A0A2T0MZX3_9ACTN</name>
<evidence type="ECO:0000313" key="1">
    <source>
        <dbReference type="EMBL" id="PRX64956.1"/>
    </source>
</evidence>
<dbReference type="AlphaFoldDB" id="A0A2T0MZX3"/>
<organism evidence="1 2">
    <name type="scientific">Nonomuraea fuscirosea</name>
    <dbReference type="NCBI Taxonomy" id="1291556"/>
    <lineage>
        <taxon>Bacteria</taxon>
        <taxon>Bacillati</taxon>
        <taxon>Actinomycetota</taxon>
        <taxon>Actinomycetes</taxon>
        <taxon>Streptosporangiales</taxon>
        <taxon>Streptosporangiaceae</taxon>
        <taxon>Nonomuraea</taxon>
    </lineage>
</organism>
<accession>A0A2T0MZX3</accession>
<reference evidence="1 2" key="1">
    <citation type="submission" date="2018-03" db="EMBL/GenBank/DDBJ databases">
        <title>Genomic Encyclopedia of Type Strains, Phase III (KMG-III): the genomes of soil and plant-associated and newly described type strains.</title>
        <authorList>
            <person name="Whitman W."/>
        </authorList>
    </citation>
    <scope>NUCLEOTIDE SEQUENCE [LARGE SCALE GENOMIC DNA]</scope>
    <source>
        <strain evidence="1 2">CGMCC 4.7104</strain>
    </source>
</reference>
<comment type="caution">
    <text evidence="1">The sequence shown here is derived from an EMBL/GenBank/DDBJ whole genome shotgun (WGS) entry which is preliminary data.</text>
</comment>
<gene>
    <name evidence="1" type="ORF">B0I32_108321</name>
</gene>
<proteinExistence type="predicted"/>
<sequence>MRLPLSPDLRQMLLARRYVAKGRGPVRRYLTLLSSGFIGLLSDRQVVRFGRSLARDARRITDHDLKLLLDLEWRSGLTAAWLIGMDRRIRFRDQLGGMLMESQGSYAADGYCFALARFGEDEDAAILSAYLDRYFARPDHDHHQTDAMGALLHLDDQRGTDHAARFLVPDGPWARSPMRDGDPAEQKLYMDELCAFADACVSGRTKQWLPRRRRFMDHVRG</sequence>
<keyword evidence="2" id="KW-1185">Reference proteome</keyword>
<dbReference type="EMBL" id="PVNG01000008">
    <property type="protein sequence ID" value="PRX64956.1"/>
    <property type="molecule type" value="Genomic_DNA"/>
</dbReference>
<dbReference type="RefSeq" id="WP_181307602.1">
    <property type="nucleotide sequence ID" value="NZ_PVNG01000008.1"/>
</dbReference>
<dbReference type="InterPro" id="IPR046042">
    <property type="entry name" value="DUF6000"/>
</dbReference>
<evidence type="ECO:0000313" key="2">
    <source>
        <dbReference type="Proteomes" id="UP000238312"/>
    </source>
</evidence>
<protein>
    <submittedName>
        <fullName evidence="1">Uncharacterized protein</fullName>
    </submittedName>
</protein>
<dbReference type="Proteomes" id="UP000238312">
    <property type="component" value="Unassembled WGS sequence"/>
</dbReference>